<dbReference type="EMBL" id="JACIDX010000016">
    <property type="protein sequence ID" value="MBB3956766.1"/>
    <property type="molecule type" value="Genomic_DNA"/>
</dbReference>
<comment type="caution">
    <text evidence="2">The sequence shown here is derived from an EMBL/GenBank/DDBJ whole genome shotgun (WGS) entry which is preliminary data.</text>
</comment>
<reference evidence="2 3" key="1">
    <citation type="submission" date="2020-08" db="EMBL/GenBank/DDBJ databases">
        <title>Genomic Encyclopedia of Type Strains, Phase IV (KMG-IV): sequencing the most valuable type-strain genomes for metagenomic binning, comparative biology and taxonomic classification.</title>
        <authorList>
            <person name="Goeker M."/>
        </authorList>
    </citation>
    <scope>NUCLEOTIDE SEQUENCE [LARGE SCALE GENOMIC DNA]</scope>
    <source>
        <strain evidence="2 3">DSM 27057</strain>
    </source>
</reference>
<feature type="region of interest" description="Disordered" evidence="1">
    <location>
        <begin position="228"/>
        <end position="248"/>
    </location>
</feature>
<accession>A0A7W6CPH8</accession>
<proteinExistence type="predicted"/>
<feature type="region of interest" description="Disordered" evidence="1">
    <location>
        <begin position="1"/>
        <end position="32"/>
    </location>
</feature>
<evidence type="ECO:0000313" key="2">
    <source>
        <dbReference type="EMBL" id="MBB3956766.1"/>
    </source>
</evidence>
<protein>
    <submittedName>
        <fullName evidence="2">Uncharacterized protein</fullName>
    </submittedName>
</protein>
<gene>
    <name evidence="2" type="ORF">GGR38_003732</name>
</gene>
<name>A0A7W6CPH8_9SPHN</name>
<organism evidence="2 3">
    <name type="scientific">Novosphingobium sediminicola</name>
    <dbReference type="NCBI Taxonomy" id="563162"/>
    <lineage>
        <taxon>Bacteria</taxon>
        <taxon>Pseudomonadati</taxon>
        <taxon>Pseudomonadota</taxon>
        <taxon>Alphaproteobacteria</taxon>
        <taxon>Sphingomonadales</taxon>
        <taxon>Sphingomonadaceae</taxon>
        <taxon>Novosphingobium</taxon>
    </lineage>
</organism>
<sequence>MDGARSFFERNAGTGSIAPNPVSDEDEDASPDLPPVVVAEGERRLQIRAYDHWTRLLGTKAMPLIADLKLDQIGNIAQHAVLIDFADSAADPRISFVGEMLAQECNVGRDITRLDQVPEHSMLARLTGQYMQIIANQAPIGFEEEFLNARGAIIAYRGMLLPFAEEAGGPIRYVLGVVNWKEAADASLSEQLAREFNASFHEDGDAGPARLSPEQTVAQWAAWADGPQAAGAEGPQAAGADGPQAGMDAAPARDLADWLRSARDLAYAAGITQDRPRQALYEAIGRAYDFALMARDKPGELHELMVEAGLVGQPRAPLVPIVKLVFGADYDKTRLTEYATALAHGIRLGLPQGAMADHLAQASGGLKGVVAQERRLRRDESASEAESDNPLDRLTPRPLASLSAKGPEYAVVLVRRMADGTIALLGDLGDDPALMTRATRLLTPE</sequence>
<evidence type="ECO:0000256" key="1">
    <source>
        <dbReference type="SAM" id="MobiDB-lite"/>
    </source>
</evidence>
<keyword evidence="3" id="KW-1185">Reference proteome</keyword>
<dbReference type="RefSeq" id="WP_183627621.1">
    <property type="nucleotide sequence ID" value="NZ_JACIDX010000016.1"/>
</dbReference>
<dbReference type="Proteomes" id="UP000548867">
    <property type="component" value="Unassembled WGS sequence"/>
</dbReference>
<evidence type="ECO:0000313" key="3">
    <source>
        <dbReference type="Proteomes" id="UP000548867"/>
    </source>
</evidence>
<feature type="region of interest" description="Disordered" evidence="1">
    <location>
        <begin position="373"/>
        <end position="399"/>
    </location>
</feature>
<dbReference type="AlphaFoldDB" id="A0A7W6CPH8"/>